<reference evidence="2" key="1">
    <citation type="submission" date="2020-02" db="EMBL/GenBank/DDBJ databases">
        <authorList>
            <person name="Meier V. D."/>
        </authorList>
    </citation>
    <scope>NUCLEOTIDE SEQUENCE</scope>
    <source>
        <strain evidence="2">AVDCRST_MAG25</strain>
    </source>
</reference>
<gene>
    <name evidence="2" type="ORF">AVDCRST_MAG25-3307</name>
</gene>
<feature type="compositionally biased region" description="Gly residues" evidence="1">
    <location>
        <begin position="26"/>
        <end position="38"/>
    </location>
</feature>
<organism evidence="2">
    <name type="scientific">uncultured Rubrobacteraceae bacterium</name>
    <dbReference type="NCBI Taxonomy" id="349277"/>
    <lineage>
        <taxon>Bacteria</taxon>
        <taxon>Bacillati</taxon>
        <taxon>Actinomycetota</taxon>
        <taxon>Rubrobacteria</taxon>
        <taxon>Rubrobacterales</taxon>
        <taxon>Rubrobacteraceae</taxon>
        <taxon>environmental samples</taxon>
    </lineage>
</organism>
<feature type="region of interest" description="Disordered" evidence="1">
    <location>
        <begin position="64"/>
        <end position="103"/>
    </location>
</feature>
<sequence length="103" mass="11101">CPSAPKLLHPTGCDAHRGYHRPHLGGPAGAGQRGGGPRTGYLSGECPPPDGTALSLAAHTWKRRRVNAPLPASRHLLKIRKSPEREPRPTHGRESRFRAGLSH</sequence>
<evidence type="ECO:0000313" key="2">
    <source>
        <dbReference type="EMBL" id="CAA9489982.1"/>
    </source>
</evidence>
<proteinExistence type="predicted"/>
<dbReference type="AlphaFoldDB" id="A0A6J4SCB8"/>
<feature type="non-terminal residue" evidence="2">
    <location>
        <position position="1"/>
    </location>
</feature>
<name>A0A6J4SCB8_9ACTN</name>
<feature type="compositionally biased region" description="Basic and acidic residues" evidence="1">
    <location>
        <begin position="81"/>
        <end position="97"/>
    </location>
</feature>
<feature type="region of interest" description="Disordered" evidence="1">
    <location>
        <begin position="1"/>
        <end position="49"/>
    </location>
</feature>
<dbReference type="EMBL" id="CADCVI010000225">
    <property type="protein sequence ID" value="CAA9489982.1"/>
    <property type="molecule type" value="Genomic_DNA"/>
</dbReference>
<feature type="non-terminal residue" evidence="2">
    <location>
        <position position="103"/>
    </location>
</feature>
<protein>
    <submittedName>
        <fullName evidence="2">Uncharacterized protein</fullName>
    </submittedName>
</protein>
<evidence type="ECO:0000256" key="1">
    <source>
        <dbReference type="SAM" id="MobiDB-lite"/>
    </source>
</evidence>
<accession>A0A6J4SCB8</accession>